<dbReference type="GeneID" id="54304322"/>
<keyword evidence="2" id="KW-1185">Reference proteome</keyword>
<proteinExistence type="predicted"/>
<name>A0A6A6BAI1_9PEZI</name>
<protein>
    <submittedName>
        <fullName evidence="1">Uncharacterized protein</fullName>
    </submittedName>
</protein>
<dbReference type="AlphaFoldDB" id="A0A6A6BAI1"/>
<evidence type="ECO:0000313" key="1">
    <source>
        <dbReference type="EMBL" id="KAF2140275.1"/>
    </source>
</evidence>
<dbReference type="RefSeq" id="XP_033395988.1">
    <property type="nucleotide sequence ID" value="XM_033546815.1"/>
</dbReference>
<sequence>MENIFAPNAMGPYNPRPDQMFDVKELDGSHNPRSYADIEATCQPGTWRVGPYGNAMFVRRRP</sequence>
<gene>
    <name evidence="1" type="ORF">K452DRAFT_53655</name>
</gene>
<accession>A0A6A6BAI1</accession>
<dbReference type="Proteomes" id="UP000799438">
    <property type="component" value="Unassembled WGS sequence"/>
</dbReference>
<evidence type="ECO:0000313" key="2">
    <source>
        <dbReference type="Proteomes" id="UP000799438"/>
    </source>
</evidence>
<dbReference type="OrthoDB" id="5194044at2759"/>
<reference evidence="1" key="1">
    <citation type="journal article" date="2020" name="Stud. Mycol.">
        <title>101 Dothideomycetes genomes: a test case for predicting lifestyles and emergence of pathogens.</title>
        <authorList>
            <person name="Haridas S."/>
            <person name="Albert R."/>
            <person name="Binder M."/>
            <person name="Bloem J."/>
            <person name="Labutti K."/>
            <person name="Salamov A."/>
            <person name="Andreopoulos B."/>
            <person name="Baker S."/>
            <person name="Barry K."/>
            <person name="Bills G."/>
            <person name="Bluhm B."/>
            <person name="Cannon C."/>
            <person name="Castanera R."/>
            <person name="Culley D."/>
            <person name="Daum C."/>
            <person name="Ezra D."/>
            <person name="Gonzalez J."/>
            <person name="Henrissat B."/>
            <person name="Kuo A."/>
            <person name="Liang C."/>
            <person name="Lipzen A."/>
            <person name="Lutzoni F."/>
            <person name="Magnuson J."/>
            <person name="Mondo S."/>
            <person name="Nolan M."/>
            <person name="Ohm R."/>
            <person name="Pangilinan J."/>
            <person name="Park H.-J."/>
            <person name="Ramirez L."/>
            <person name="Alfaro M."/>
            <person name="Sun H."/>
            <person name="Tritt A."/>
            <person name="Yoshinaga Y."/>
            <person name="Zwiers L.-H."/>
            <person name="Turgeon B."/>
            <person name="Goodwin S."/>
            <person name="Spatafora J."/>
            <person name="Crous P."/>
            <person name="Grigoriev I."/>
        </authorList>
    </citation>
    <scope>NUCLEOTIDE SEQUENCE</scope>
    <source>
        <strain evidence="1">CBS 121167</strain>
    </source>
</reference>
<dbReference type="EMBL" id="ML995490">
    <property type="protein sequence ID" value="KAF2140275.1"/>
    <property type="molecule type" value="Genomic_DNA"/>
</dbReference>
<organism evidence="1 2">
    <name type="scientific">Aplosporella prunicola CBS 121167</name>
    <dbReference type="NCBI Taxonomy" id="1176127"/>
    <lineage>
        <taxon>Eukaryota</taxon>
        <taxon>Fungi</taxon>
        <taxon>Dikarya</taxon>
        <taxon>Ascomycota</taxon>
        <taxon>Pezizomycotina</taxon>
        <taxon>Dothideomycetes</taxon>
        <taxon>Dothideomycetes incertae sedis</taxon>
        <taxon>Botryosphaeriales</taxon>
        <taxon>Aplosporellaceae</taxon>
        <taxon>Aplosporella</taxon>
    </lineage>
</organism>